<gene>
    <name evidence="1" type="ORF">PVAND_009663</name>
</gene>
<comment type="caution">
    <text evidence="1">The sequence shown here is derived from an EMBL/GenBank/DDBJ whole genome shotgun (WGS) entry which is preliminary data.</text>
</comment>
<reference evidence="1" key="1">
    <citation type="submission" date="2021-03" db="EMBL/GenBank/DDBJ databases">
        <title>Chromosome level genome of the anhydrobiotic midge Polypedilum vanderplanki.</title>
        <authorList>
            <person name="Yoshida Y."/>
            <person name="Kikawada T."/>
            <person name="Gusev O."/>
        </authorList>
    </citation>
    <scope>NUCLEOTIDE SEQUENCE</scope>
    <source>
        <strain evidence="1">NIAS01</strain>
        <tissue evidence="1">Whole body or cell culture</tissue>
    </source>
</reference>
<protein>
    <submittedName>
        <fullName evidence="1">Uncharacterized protein</fullName>
    </submittedName>
</protein>
<proteinExistence type="predicted"/>
<dbReference type="AlphaFoldDB" id="A0A9J6CDJ9"/>
<dbReference type="OrthoDB" id="8196889at2759"/>
<evidence type="ECO:0000313" key="1">
    <source>
        <dbReference type="EMBL" id="KAG5680138.1"/>
    </source>
</evidence>
<dbReference type="EMBL" id="JADBJN010000001">
    <property type="protein sequence ID" value="KAG5680138.1"/>
    <property type="molecule type" value="Genomic_DNA"/>
</dbReference>
<name>A0A9J6CDJ9_POLVA</name>
<organism evidence="1 2">
    <name type="scientific">Polypedilum vanderplanki</name>
    <name type="common">Sleeping chironomid midge</name>
    <dbReference type="NCBI Taxonomy" id="319348"/>
    <lineage>
        <taxon>Eukaryota</taxon>
        <taxon>Metazoa</taxon>
        <taxon>Ecdysozoa</taxon>
        <taxon>Arthropoda</taxon>
        <taxon>Hexapoda</taxon>
        <taxon>Insecta</taxon>
        <taxon>Pterygota</taxon>
        <taxon>Neoptera</taxon>
        <taxon>Endopterygota</taxon>
        <taxon>Diptera</taxon>
        <taxon>Nematocera</taxon>
        <taxon>Chironomoidea</taxon>
        <taxon>Chironomidae</taxon>
        <taxon>Chironominae</taxon>
        <taxon>Polypedilum</taxon>
        <taxon>Polypedilum</taxon>
    </lineage>
</organism>
<accession>A0A9J6CDJ9</accession>
<evidence type="ECO:0000313" key="2">
    <source>
        <dbReference type="Proteomes" id="UP001107558"/>
    </source>
</evidence>
<sequence>MSSSDSEDENVKKFAAAVDTSLFDNNFYKPKDEKEVVKDTKQKEELKSQRYLENDENIFHSELNVSENMKNFIGKKMSKIIEESIEFVNVTGPKLSRKKQKDCTVLLTGFNEHVKIDKLEEEILPQIKIPIKRRSLNDEINESYKIKKAAIDVTKIKDAHDTKIRHKVIEYKRAKDGKCHIV</sequence>
<dbReference type="Proteomes" id="UP001107558">
    <property type="component" value="Chromosome 1"/>
</dbReference>
<keyword evidence="2" id="KW-1185">Reference proteome</keyword>